<protein>
    <submittedName>
        <fullName evidence="1">RecA-like DNA recombinase</fullName>
    </submittedName>
</protein>
<dbReference type="Pfam" id="PF13479">
    <property type="entry name" value="AAA_24"/>
    <property type="match status" value="1"/>
</dbReference>
<accession>A0A385DSA2</accession>
<reference evidence="1 2" key="1">
    <citation type="submission" date="2018-07" db="EMBL/GenBank/DDBJ databases">
        <authorList>
            <person name="Burke E.M."/>
            <person name="Good S."/>
            <person name="Jeffords E.T."/>
            <person name="Pearson M."/>
            <person name="Sohlstrom A."/>
            <person name="Westholm D.E."/>
            <person name="Butela K.A."/>
            <person name="Garlena R.A."/>
            <person name="Russell D.A."/>
            <person name="Pope W.H."/>
            <person name="Jacobs-Sera D."/>
            <person name="Hatfull G.F."/>
        </authorList>
    </citation>
    <scope>NUCLEOTIDE SEQUENCE [LARGE SCALE GENOMIC DNA]</scope>
</reference>
<gene>
    <name evidence="1" type="primary">66</name>
    <name evidence="1" type="ORF">SEA_MARIETTA_66</name>
</gene>
<proteinExistence type="predicted"/>
<sequence length="265" mass="29935">MSNPEDAFDLPDDIVGIEDYTESISMLVYGDPGIGKTRFAGAAKTLYLATENGTISARKAGGQSKVWDCVNSWEKFEQAYEWLVDNTSKDGFPFDWICVDTVTQLQLNIRRSIVEERFELKGGSLDKVQLEEYGEDQMRLMRFVTLVNDLPNVNKLWTAHSMLVENEKGEEFRLPNMHGQGYKVANWVAAQMHCVGYMHFANVTNAKTQKTTKARVIQWHGTDDVIAKDRFDCLGRQTVNKNLAQITEKILAANAVEDDANPSQK</sequence>
<dbReference type="GeneID" id="65115711"/>
<organism evidence="1 2">
    <name type="scientific">Gordonia phage Marietta</name>
    <dbReference type="NCBI Taxonomy" id="2301558"/>
    <lineage>
        <taxon>Viruses</taxon>
        <taxon>Duplodnaviria</taxon>
        <taxon>Heunggongvirae</taxon>
        <taxon>Uroviricota</taxon>
        <taxon>Caudoviricetes</taxon>
        <taxon>Zierdtviridae</taxon>
        <taxon>Emilbogenvirinae</taxon>
        <taxon>Sukkupivirus</taxon>
        <taxon>Sukkupivirus marietta</taxon>
    </lineage>
</organism>
<name>A0A385DSA2_9CAUD</name>
<dbReference type="RefSeq" id="YP_010098043.1">
    <property type="nucleotide sequence ID" value="NC_055763.1"/>
</dbReference>
<evidence type="ECO:0000313" key="2">
    <source>
        <dbReference type="Proteomes" id="UP000263654"/>
    </source>
</evidence>
<dbReference type="Proteomes" id="UP000263654">
    <property type="component" value="Segment"/>
</dbReference>
<dbReference type="EMBL" id="MH669007">
    <property type="protein sequence ID" value="AXQ61385.1"/>
    <property type="molecule type" value="Genomic_DNA"/>
</dbReference>
<keyword evidence="2" id="KW-1185">Reference proteome</keyword>
<dbReference type="KEGG" id="vg:65115711"/>
<evidence type="ECO:0000313" key="1">
    <source>
        <dbReference type="EMBL" id="AXQ61385.1"/>
    </source>
</evidence>